<dbReference type="PROSITE" id="PS00671">
    <property type="entry name" value="D_2_HYDROXYACID_DH_3"/>
    <property type="match status" value="1"/>
</dbReference>
<dbReference type="Proteomes" id="UP000646365">
    <property type="component" value="Unassembled WGS sequence"/>
</dbReference>
<proteinExistence type="inferred from homology"/>
<dbReference type="InterPro" id="IPR050857">
    <property type="entry name" value="D-2-hydroxyacid_DH"/>
</dbReference>
<evidence type="ECO:0000259" key="6">
    <source>
        <dbReference type="Pfam" id="PF02826"/>
    </source>
</evidence>
<dbReference type="FunFam" id="3.40.50.720:FF:000203">
    <property type="entry name" value="D-3-phosphoglycerate dehydrogenase (SerA)"/>
    <property type="match status" value="1"/>
</dbReference>
<reference evidence="7" key="2">
    <citation type="submission" date="2020-09" db="EMBL/GenBank/DDBJ databases">
        <authorList>
            <person name="Sun Q."/>
            <person name="Zhou Y."/>
        </authorList>
    </citation>
    <scope>NUCLEOTIDE SEQUENCE</scope>
    <source>
        <strain evidence="7">CGMCC 1.15725</strain>
    </source>
</reference>
<keyword evidence="8" id="KW-1185">Reference proteome</keyword>
<evidence type="ECO:0000256" key="1">
    <source>
        <dbReference type="ARBA" id="ARBA00005854"/>
    </source>
</evidence>
<name>A0A8J3E2B4_9PROT</name>
<dbReference type="CDD" id="cd12169">
    <property type="entry name" value="PGDH_like_1"/>
    <property type="match status" value="1"/>
</dbReference>
<reference evidence="7" key="1">
    <citation type="journal article" date="2014" name="Int. J. Syst. Evol. Microbiol.">
        <title>Complete genome sequence of Corynebacterium casei LMG S-19264T (=DSM 44701T), isolated from a smear-ripened cheese.</title>
        <authorList>
            <consortium name="US DOE Joint Genome Institute (JGI-PGF)"/>
            <person name="Walter F."/>
            <person name="Albersmeier A."/>
            <person name="Kalinowski J."/>
            <person name="Ruckert C."/>
        </authorList>
    </citation>
    <scope>NUCLEOTIDE SEQUENCE</scope>
    <source>
        <strain evidence="7">CGMCC 1.15725</strain>
    </source>
</reference>
<evidence type="ECO:0000313" key="8">
    <source>
        <dbReference type="Proteomes" id="UP000646365"/>
    </source>
</evidence>
<gene>
    <name evidence="7" type="primary">serA</name>
    <name evidence="7" type="ORF">GCM10011611_10640</name>
</gene>
<dbReference type="AlphaFoldDB" id="A0A8J3E2B4"/>
<evidence type="ECO:0000256" key="4">
    <source>
        <dbReference type="RuleBase" id="RU003719"/>
    </source>
</evidence>
<comment type="similarity">
    <text evidence="1 4">Belongs to the D-isomer specific 2-hydroxyacid dehydrogenase family.</text>
</comment>
<dbReference type="PANTHER" id="PTHR42789:SF1">
    <property type="entry name" value="D-ISOMER SPECIFIC 2-HYDROXYACID DEHYDROGENASE FAMILY PROTEIN (AFU_ORTHOLOGUE AFUA_6G10090)"/>
    <property type="match status" value="1"/>
</dbReference>
<dbReference type="EMBL" id="BMJQ01000002">
    <property type="protein sequence ID" value="GGF07029.1"/>
    <property type="molecule type" value="Genomic_DNA"/>
</dbReference>
<evidence type="ECO:0000259" key="5">
    <source>
        <dbReference type="Pfam" id="PF00389"/>
    </source>
</evidence>
<dbReference type="InterPro" id="IPR006139">
    <property type="entry name" value="D-isomer_2_OHA_DH_cat_dom"/>
</dbReference>
<dbReference type="InterPro" id="IPR006140">
    <property type="entry name" value="D-isomer_DH_NAD-bd"/>
</dbReference>
<dbReference type="SUPFAM" id="SSF52283">
    <property type="entry name" value="Formate/glycerate dehydrogenase catalytic domain-like"/>
    <property type="match status" value="1"/>
</dbReference>
<feature type="domain" description="D-isomer specific 2-hydroxyacid dehydrogenase catalytic" evidence="5">
    <location>
        <begin position="19"/>
        <end position="311"/>
    </location>
</feature>
<protein>
    <submittedName>
        <fullName evidence="7">2-hydroxyacid dehydrogenase</fullName>
    </submittedName>
</protein>
<evidence type="ECO:0000256" key="2">
    <source>
        <dbReference type="ARBA" id="ARBA00023002"/>
    </source>
</evidence>
<sequence>MLELAILDDYQRVALSLADWGSLKDRVRITVFDRPLGADAATLLAPFDILCLMRERTPFPRSLIQQLPRLKFMTLTGARSPSLDLESASERGIVVSHTGYASQQATAELAWGLILASARHLPAETQAMREGRWQSTVGRVVDGKVLGLLGLGRLGSRMAAIGRAFGMEVQAWSQNLTAEKAEAAGARLVDKATLFRTSDWISIHLVLSERSRGLVGAADLELMKPDAWLINTSRGPIIDQAALLAALEAGAIGGAGLDVYDEEPLPADHPLRRAPRTILTPHLGFVTEDAYRVFYRDTVEDIAAWLAGSPIRVMNPASLDKRA</sequence>
<dbReference type="GO" id="GO:0051287">
    <property type="term" value="F:NAD binding"/>
    <property type="evidence" value="ECO:0007669"/>
    <property type="project" value="InterPro"/>
</dbReference>
<dbReference type="InterPro" id="IPR029753">
    <property type="entry name" value="D-isomer_DH_CS"/>
</dbReference>
<dbReference type="Pfam" id="PF02826">
    <property type="entry name" value="2-Hacid_dh_C"/>
    <property type="match status" value="1"/>
</dbReference>
<evidence type="ECO:0000313" key="7">
    <source>
        <dbReference type="EMBL" id="GGF07029.1"/>
    </source>
</evidence>
<comment type="caution">
    <text evidence="7">The sequence shown here is derived from an EMBL/GenBank/DDBJ whole genome shotgun (WGS) entry which is preliminary data.</text>
</comment>
<feature type="domain" description="D-isomer specific 2-hydroxyacid dehydrogenase NAD-binding" evidence="6">
    <location>
        <begin position="112"/>
        <end position="284"/>
    </location>
</feature>
<dbReference type="Gene3D" id="3.40.50.720">
    <property type="entry name" value="NAD(P)-binding Rossmann-like Domain"/>
    <property type="match status" value="2"/>
</dbReference>
<dbReference type="InterPro" id="IPR036291">
    <property type="entry name" value="NAD(P)-bd_dom_sf"/>
</dbReference>
<keyword evidence="3" id="KW-0520">NAD</keyword>
<accession>A0A8J3E2B4</accession>
<organism evidence="7 8">
    <name type="scientific">Aliidongia dinghuensis</name>
    <dbReference type="NCBI Taxonomy" id="1867774"/>
    <lineage>
        <taxon>Bacteria</taxon>
        <taxon>Pseudomonadati</taxon>
        <taxon>Pseudomonadota</taxon>
        <taxon>Alphaproteobacteria</taxon>
        <taxon>Rhodospirillales</taxon>
        <taxon>Dongiaceae</taxon>
        <taxon>Aliidongia</taxon>
    </lineage>
</organism>
<dbReference type="RefSeq" id="WP_189043230.1">
    <property type="nucleotide sequence ID" value="NZ_BMJQ01000002.1"/>
</dbReference>
<keyword evidence="2 4" id="KW-0560">Oxidoreductase</keyword>
<dbReference type="SUPFAM" id="SSF51735">
    <property type="entry name" value="NAD(P)-binding Rossmann-fold domains"/>
    <property type="match status" value="1"/>
</dbReference>
<dbReference type="Pfam" id="PF00389">
    <property type="entry name" value="2-Hacid_dh"/>
    <property type="match status" value="1"/>
</dbReference>
<dbReference type="GO" id="GO:0016616">
    <property type="term" value="F:oxidoreductase activity, acting on the CH-OH group of donors, NAD or NADP as acceptor"/>
    <property type="evidence" value="ECO:0007669"/>
    <property type="project" value="InterPro"/>
</dbReference>
<dbReference type="PANTHER" id="PTHR42789">
    <property type="entry name" value="D-ISOMER SPECIFIC 2-HYDROXYACID DEHYDROGENASE FAMILY PROTEIN (AFU_ORTHOLOGUE AFUA_6G10090)"/>
    <property type="match status" value="1"/>
</dbReference>
<evidence type="ECO:0000256" key="3">
    <source>
        <dbReference type="ARBA" id="ARBA00023027"/>
    </source>
</evidence>